<keyword evidence="5 11" id="KW-0418">Kinase</keyword>
<keyword evidence="9" id="KW-0812">Transmembrane</keyword>
<dbReference type="Proteomes" id="UP000295198">
    <property type="component" value="Unassembled WGS sequence"/>
</dbReference>
<dbReference type="Gene3D" id="1.10.510.10">
    <property type="entry name" value="Transferase(Phosphotransferase) domain 1"/>
    <property type="match status" value="1"/>
</dbReference>
<evidence type="ECO:0000256" key="4">
    <source>
        <dbReference type="ARBA" id="ARBA00022741"/>
    </source>
</evidence>
<keyword evidence="6 7" id="KW-0067">ATP-binding</keyword>
<dbReference type="PROSITE" id="PS00107">
    <property type="entry name" value="PROTEIN_KINASE_ATP"/>
    <property type="match status" value="1"/>
</dbReference>
<sequence length="486" mass="51332">MTESGGTDAARAAGSRVVADRYRLEREVGRGGMGSVWLGSDTVLHRQVALKQIGRMPGADQPDGERVRREARVSAMLNHENVVAVFDLVETADQHWLVMEYLESLNLAQRIRRDGPLPPDEAAALLAQAAQALAVAHRSGIVHRDVKPSNMLVTDDGLLKLGDFGIARAKSDVTLTQTGLVTGSPSYLAPEVAAGQGATTASDVWSLGATLFHAVAGHPPYDATENLMGTLYRIVHEEPPRTDRAGWLDPVLRATMHRDPAGRWTAEQVALFLAHGPADPLADEPSGRTQVMPAVPVAAVAAPPDDPPPATQTQVVGEPVPAAPPAGPRRGRRTPIVAAAAVLLLLAVVLGGWLLTRGDDEPNGASGSGAGPSEPTSQAAKKPAKATAQGMEDFITSYLATVTQDPATTWKQLTPSFQQASGGFGSYSGYWGTIASATPSNVQADPQAMTVSYHVEYVRKDGSKVSDDVTLGLVFEDGTYLVNEEF</sequence>
<dbReference type="SMART" id="SM00220">
    <property type="entry name" value="S_TKc"/>
    <property type="match status" value="1"/>
</dbReference>
<dbReference type="RefSeq" id="WP_134717180.1">
    <property type="nucleotide sequence ID" value="NZ_SDKM01000014.1"/>
</dbReference>
<feature type="binding site" evidence="7">
    <location>
        <position position="51"/>
    </location>
    <ligand>
        <name>ATP</name>
        <dbReference type="ChEBI" id="CHEBI:30616"/>
    </ligand>
</feature>
<feature type="region of interest" description="Disordered" evidence="8">
    <location>
        <begin position="361"/>
        <end position="386"/>
    </location>
</feature>
<protein>
    <recommendedName>
        <fullName evidence="1">non-specific serine/threonine protein kinase</fullName>
        <ecNumber evidence="1">2.7.11.1</ecNumber>
    </recommendedName>
</protein>
<feature type="region of interest" description="Disordered" evidence="8">
    <location>
        <begin position="299"/>
        <end position="331"/>
    </location>
</feature>
<keyword evidence="9" id="KW-1133">Transmembrane helix</keyword>
<dbReference type="Pfam" id="PF00069">
    <property type="entry name" value="Pkinase"/>
    <property type="match status" value="1"/>
</dbReference>
<dbReference type="EMBL" id="SDKM01000014">
    <property type="protein sequence ID" value="RYP85842.1"/>
    <property type="molecule type" value="Genomic_DNA"/>
</dbReference>
<dbReference type="GO" id="GO:0004674">
    <property type="term" value="F:protein serine/threonine kinase activity"/>
    <property type="evidence" value="ECO:0007669"/>
    <property type="project" value="UniProtKB-KW"/>
</dbReference>
<evidence type="ECO:0000256" key="8">
    <source>
        <dbReference type="SAM" id="MobiDB-lite"/>
    </source>
</evidence>
<dbReference type="InterPro" id="IPR000719">
    <property type="entry name" value="Prot_kinase_dom"/>
</dbReference>
<dbReference type="SUPFAM" id="SSF56112">
    <property type="entry name" value="Protein kinase-like (PK-like)"/>
    <property type="match status" value="1"/>
</dbReference>
<keyword evidence="9" id="KW-0472">Membrane</keyword>
<organism evidence="11 12">
    <name type="scientific">Nocardioides guangzhouensis</name>
    <dbReference type="NCBI Taxonomy" id="2497878"/>
    <lineage>
        <taxon>Bacteria</taxon>
        <taxon>Bacillati</taxon>
        <taxon>Actinomycetota</taxon>
        <taxon>Actinomycetes</taxon>
        <taxon>Propionibacteriales</taxon>
        <taxon>Nocardioidaceae</taxon>
        <taxon>Nocardioides</taxon>
    </lineage>
</organism>
<dbReference type="Gene3D" id="3.30.200.20">
    <property type="entry name" value="Phosphorylase Kinase, domain 1"/>
    <property type="match status" value="1"/>
</dbReference>
<dbReference type="OrthoDB" id="9762169at2"/>
<evidence type="ECO:0000259" key="10">
    <source>
        <dbReference type="PROSITE" id="PS50011"/>
    </source>
</evidence>
<dbReference type="EC" id="2.7.11.1" evidence="1"/>
<gene>
    <name evidence="11" type="ORF">EKO23_11040</name>
</gene>
<reference evidence="11 12" key="1">
    <citation type="submission" date="2019-01" db="EMBL/GenBank/DDBJ databases">
        <title>Nocardioides guangzhouensis sp. nov., an actinobacterium isolated from soil.</title>
        <authorList>
            <person name="Fu Y."/>
            <person name="Cai Y."/>
            <person name="Lin Z."/>
            <person name="Chen P."/>
        </authorList>
    </citation>
    <scope>NUCLEOTIDE SEQUENCE [LARGE SCALE GENOMIC DNA]</scope>
    <source>
        <strain evidence="11 12">130</strain>
    </source>
</reference>
<accession>A0A4Q4ZCX9</accession>
<keyword evidence="3" id="KW-0808">Transferase</keyword>
<feature type="domain" description="Protein kinase" evidence="10">
    <location>
        <begin position="22"/>
        <end position="273"/>
    </location>
</feature>
<name>A0A4Q4ZCX9_9ACTN</name>
<dbReference type="AlphaFoldDB" id="A0A4Q4ZCX9"/>
<evidence type="ECO:0000256" key="2">
    <source>
        <dbReference type="ARBA" id="ARBA00022527"/>
    </source>
</evidence>
<evidence type="ECO:0000256" key="5">
    <source>
        <dbReference type="ARBA" id="ARBA00022777"/>
    </source>
</evidence>
<dbReference type="PROSITE" id="PS50011">
    <property type="entry name" value="PROTEIN_KINASE_DOM"/>
    <property type="match status" value="1"/>
</dbReference>
<evidence type="ECO:0000256" key="3">
    <source>
        <dbReference type="ARBA" id="ARBA00022679"/>
    </source>
</evidence>
<dbReference type="PROSITE" id="PS00108">
    <property type="entry name" value="PROTEIN_KINASE_ST"/>
    <property type="match status" value="1"/>
</dbReference>
<evidence type="ECO:0000256" key="1">
    <source>
        <dbReference type="ARBA" id="ARBA00012513"/>
    </source>
</evidence>
<dbReference type="GO" id="GO:0005524">
    <property type="term" value="F:ATP binding"/>
    <property type="evidence" value="ECO:0007669"/>
    <property type="project" value="UniProtKB-UniRule"/>
</dbReference>
<dbReference type="InterPro" id="IPR008271">
    <property type="entry name" value="Ser/Thr_kinase_AS"/>
</dbReference>
<keyword evidence="12" id="KW-1185">Reference proteome</keyword>
<comment type="caution">
    <text evidence="11">The sequence shown here is derived from an EMBL/GenBank/DDBJ whole genome shotgun (WGS) entry which is preliminary data.</text>
</comment>
<evidence type="ECO:0000256" key="6">
    <source>
        <dbReference type="ARBA" id="ARBA00022840"/>
    </source>
</evidence>
<proteinExistence type="predicted"/>
<dbReference type="InterPro" id="IPR017441">
    <property type="entry name" value="Protein_kinase_ATP_BS"/>
</dbReference>
<evidence type="ECO:0000313" key="12">
    <source>
        <dbReference type="Proteomes" id="UP000295198"/>
    </source>
</evidence>
<keyword evidence="2 11" id="KW-0723">Serine/threonine-protein kinase</keyword>
<evidence type="ECO:0000256" key="7">
    <source>
        <dbReference type="PROSITE-ProRule" id="PRU10141"/>
    </source>
</evidence>
<dbReference type="InterPro" id="IPR011009">
    <property type="entry name" value="Kinase-like_dom_sf"/>
</dbReference>
<dbReference type="PANTHER" id="PTHR43289">
    <property type="entry name" value="MITOGEN-ACTIVATED PROTEIN KINASE KINASE KINASE 20-RELATED"/>
    <property type="match status" value="1"/>
</dbReference>
<evidence type="ECO:0000256" key="9">
    <source>
        <dbReference type="SAM" id="Phobius"/>
    </source>
</evidence>
<evidence type="ECO:0000313" key="11">
    <source>
        <dbReference type="EMBL" id="RYP85842.1"/>
    </source>
</evidence>
<dbReference type="CDD" id="cd14014">
    <property type="entry name" value="STKc_PknB_like"/>
    <property type="match status" value="1"/>
</dbReference>
<dbReference type="PANTHER" id="PTHR43289:SF6">
    <property type="entry name" value="SERINE_THREONINE-PROTEIN KINASE NEKL-3"/>
    <property type="match status" value="1"/>
</dbReference>
<feature type="transmembrane region" description="Helical" evidence="9">
    <location>
        <begin position="336"/>
        <end position="355"/>
    </location>
</feature>
<keyword evidence="4 7" id="KW-0547">Nucleotide-binding</keyword>